<feature type="domain" description="AB hydrolase-1" evidence="2">
    <location>
        <begin position="33"/>
        <end position="253"/>
    </location>
</feature>
<dbReference type="AlphaFoldDB" id="A0A4R5X5M6"/>
<dbReference type="GO" id="GO:0016787">
    <property type="term" value="F:hydrolase activity"/>
    <property type="evidence" value="ECO:0007669"/>
    <property type="project" value="UniProtKB-KW"/>
</dbReference>
<reference evidence="3 4" key="1">
    <citation type="submission" date="2019-01" db="EMBL/GenBank/DDBJ databases">
        <title>High-quality-draft genome sequences of five non-tuberculosis mycobacteriaceae isolated from a nosocomial environment.</title>
        <authorList>
            <person name="Tiago I."/>
            <person name="Alarico S."/>
            <person name="Pereira S.G."/>
            <person name="Coelho C."/>
            <person name="Maranha A."/>
            <person name="Empadinhas N."/>
        </authorList>
    </citation>
    <scope>NUCLEOTIDE SEQUENCE [LARGE SCALE GENOMIC DNA]</scope>
    <source>
        <strain evidence="3 4">22DIII</strain>
    </source>
</reference>
<dbReference type="SUPFAM" id="SSF53474">
    <property type="entry name" value="alpha/beta-Hydrolases"/>
    <property type="match status" value="1"/>
</dbReference>
<feature type="region of interest" description="Disordered" evidence="1">
    <location>
        <begin position="1"/>
        <end position="23"/>
    </location>
</feature>
<feature type="compositionally biased region" description="Low complexity" evidence="1">
    <location>
        <begin position="1"/>
        <end position="15"/>
    </location>
</feature>
<evidence type="ECO:0000313" key="3">
    <source>
        <dbReference type="EMBL" id="TDL07538.1"/>
    </source>
</evidence>
<protein>
    <submittedName>
        <fullName evidence="3">Alpha/beta hydrolase</fullName>
    </submittedName>
</protein>
<accession>A0A4R5X5M6</accession>
<sequence>MPTSSTPTCWTSSGPDHARPRSQEVRLSTPTAVLVHGAFADASSYSPVTSALLAKGLPVLAVAVPNRSLLGDAASVRAVIESIDGPVLLIGHSYGGAVITVAGDAENVVGLLYLAGYALEEGESLAQLQGGFPDSDLPAALVQRPFPATGDSSDGIDVTVDPDRFAAVVGADVDPKLMAVLAVSQRPLAAVAFSEAAPVAAWRSRPTWAVVCTSDTAINPDVQRFGYQRAGATVIEIDSSHLVMLSRPDDVVDLIESIVAVLTR</sequence>
<dbReference type="Proteomes" id="UP000294952">
    <property type="component" value="Unassembled WGS sequence"/>
</dbReference>
<name>A0A4R5X5M6_9MYCO</name>
<dbReference type="EMBL" id="SDLP01000004">
    <property type="protein sequence ID" value="TDL07538.1"/>
    <property type="molecule type" value="Genomic_DNA"/>
</dbReference>
<dbReference type="Gene3D" id="3.40.50.1820">
    <property type="entry name" value="alpha/beta hydrolase"/>
    <property type="match status" value="1"/>
</dbReference>
<dbReference type="InterPro" id="IPR052897">
    <property type="entry name" value="Sec-Metab_Biosynth_Hydrolase"/>
</dbReference>
<comment type="caution">
    <text evidence="3">The sequence shown here is derived from an EMBL/GenBank/DDBJ whole genome shotgun (WGS) entry which is preliminary data.</text>
</comment>
<evidence type="ECO:0000313" key="4">
    <source>
        <dbReference type="Proteomes" id="UP000294952"/>
    </source>
</evidence>
<evidence type="ECO:0000256" key="1">
    <source>
        <dbReference type="SAM" id="MobiDB-lite"/>
    </source>
</evidence>
<proteinExistence type="predicted"/>
<dbReference type="PANTHER" id="PTHR37017">
    <property type="entry name" value="AB HYDROLASE-1 DOMAIN-CONTAINING PROTEIN-RELATED"/>
    <property type="match status" value="1"/>
</dbReference>
<keyword evidence="3" id="KW-0378">Hydrolase</keyword>
<dbReference type="InterPro" id="IPR000073">
    <property type="entry name" value="AB_hydrolase_1"/>
</dbReference>
<gene>
    <name evidence="3" type="ORF">EUA04_16705</name>
</gene>
<evidence type="ECO:0000259" key="2">
    <source>
        <dbReference type="Pfam" id="PF12697"/>
    </source>
</evidence>
<dbReference type="PANTHER" id="PTHR37017:SF11">
    <property type="entry name" value="ESTERASE_LIPASE_THIOESTERASE DOMAIN-CONTAINING PROTEIN"/>
    <property type="match status" value="1"/>
</dbReference>
<organism evidence="3 4">
    <name type="scientific">Mycolicibacterium obuense</name>
    <dbReference type="NCBI Taxonomy" id="1807"/>
    <lineage>
        <taxon>Bacteria</taxon>
        <taxon>Bacillati</taxon>
        <taxon>Actinomycetota</taxon>
        <taxon>Actinomycetes</taxon>
        <taxon>Mycobacteriales</taxon>
        <taxon>Mycobacteriaceae</taxon>
        <taxon>Mycolicibacterium</taxon>
    </lineage>
</organism>
<dbReference type="InterPro" id="IPR029058">
    <property type="entry name" value="AB_hydrolase_fold"/>
</dbReference>
<dbReference type="Pfam" id="PF12697">
    <property type="entry name" value="Abhydrolase_6"/>
    <property type="match status" value="1"/>
</dbReference>